<sequence length="267" mass="30563">MLQSHHQPGHQPGIEVSTQARALMKEGKSNNQISRHLPGRTERGVMKHLIRYQKDCQTSPEHRRNRVFTKEIIEKVLAARDAGISISQIALMYKDTFTERQIRNRLAWEQRKASHVADEAAAERRRERRAYSESEDCNIVEWREELHLSWVEIARRLGRPSGRGVQNRYYALRPDALRRGSPLNEGLLERIKELHGEGLSSPEIARRLNVALPDVRGWVGQMRKARGGDRTTSWNLLPLELMCRTGIGAQQPTEPARKADVLPGLLP</sequence>
<reference evidence="3" key="1">
    <citation type="submission" date="2017-05" db="EMBL/GenBank/DDBJ databases">
        <authorList>
            <person name="Song R."/>
            <person name="Chenine A.L."/>
            <person name="Ruprecht R.M."/>
        </authorList>
    </citation>
    <scope>NUCLEOTIDE SEQUENCE [LARGE SCALE GENOMIC DNA]</scope>
</reference>
<feature type="region of interest" description="Disordered" evidence="1">
    <location>
        <begin position="248"/>
        <end position="267"/>
    </location>
</feature>
<organism evidence="2 3">
    <name type="scientific">Zymoseptoria tritici ST99CH_1E4</name>
    <dbReference type="NCBI Taxonomy" id="1276532"/>
    <lineage>
        <taxon>Eukaryota</taxon>
        <taxon>Fungi</taxon>
        <taxon>Dikarya</taxon>
        <taxon>Ascomycota</taxon>
        <taxon>Pezizomycotina</taxon>
        <taxon>Dothideomycetes</taxon>
        <taxon>Dothideomycetidae</taxon>
        <taxon>Mycosphaerellales</taxon>
        <taxon>Mycosphaerellaceae</taxon>
        <taxon>Zymoseptoria</taxon>
    </lineage>
</organism>
<evidence type="ECO:0000313" key="2">
    <source>
        <dbReference type="EMBL" id="SMR55245.1"/>
    </source>
</evidence>
<dbReference type="AlphaFoldDB" id="A0A2H1GNT2"/>
<protein>
    <submittedName>
        <fullName evidence="2">Uncharacterized protein</fullName>
    </submittedName>
</protein>
<gene>
    <name evidence="2" type="ORF">ZT1E4_G7592</name>
</gene>
<dbReference type="Proteomes" id="UP000245764">
    <property type="component" value="Chromosome 7"/>
</dbReference>
<name>A0A2H1GNT2_ZYMTR</name>
<dbReference type="EMBL" id="LT854259">
    <property type="protein sequence ID" value="SMR55245.1"/>
    <property type="molecule type" value="Genomic_DNA"/>
</dbReference>
<evidence type="ECO:0000256" key="1">
    <source>
        <dbReference type="SAM" id="MobiDB-lite"/>
    </source>
</evidence>
<evidence type="ECO:0000313" key="3">
    <source>
        <dbReference type="Proteomes" id="UP000245764"/>
    </source>
</evidence>
<proteinExistence type="predicted"/>
<accession>A0A2H1GNT2</accession>